<proteinExistence type="predicted"/>
<reference evidence="1 3" key="1">
    <citation type="journal article" date="2020" name="Stud. Mycol.">
        <title>101 Dothideomycetes genomes: a test case for predicting lifestyles and emergence of pathogens.</title>
        <authorList>
            <person name="Haridas S."/>
            <person name="Albert R."/>
            <person name="Binder M."/>
            <person name="Bloem J."/>
            <person name="Labutti K."/>
            <person name="Salamov A."/>
            <person name="Andreopoulos B."/>
            <person name="Baker S."/>
            <person name="Barry K."/>
            <person name="Bills G."/>
            <person name="Bluhm B."/>
            <person name="Cannon C."/>
            <person name="Castanera R."/>
            <person name="Culley D."/>
            <person name="Daum C."/>
            <person name="Ezra D."/>
            <person name="Gonzalez J."/>
            <person name="Henrissat B."/>
            <person name="Kuo A."/>
            <person name="Liang C."/>
            <person name="Lipzen A."/>
            <person name="Lutzoni F."/>
            <person name="Magnuson J."/>
            <person name="Mondo S."/>
            <person name="Nolan M."/>
            <person name="Ohm R."/>
            <person name="Pangilinan J."/>
            <person name="Park H.-J."/>
            <person name="Ramirez L."/>
            <person name="Alfaro M."/>
            <person name="Sun H."/>
            <person name="Tritt A."/>
            <person name="Yoshinaga Y."/>
            <person name="Zwiers L.-H."/>
            <person name="Turgeon B."/>
            <person name="Goodwin S."/>
            <person name="Spatafora J."/>
            <person name="Crous P."/>
            <person name="Grigoriev I."/>
        </authorList>
    </citation>
    <scope>NUCLEOTIDE SEQUENCE</scope>
    <source>
        <strain evidence="1 3">CBS 304.34</strain>
    </source>
</reference>
<dbReference type="OrthoDB" id="3800261at2759"/>
<protein>
    <submittedName>
        <fullName evidence="1 3">Uncharacterized protein</fullName>
    </submittedName>
</protein>
<dbReference type="EMBL" id="MU003697">
    <property type="protein sequence ID" value="KAF2812687.1"/>
    <property type="molecule type" value="Genomic_DNA"/>
</dbReference>
<dbReference type="Proteomes" id="UP000504636">
    <property type="component" value="Unplaced"/>
</dbReference>
<feature type="non-terminal residue" evidence="1">
    <location>
        <position position="133"/>
    </location>
</feature>
<keyword evidence="2" id="KW-1185">Reference proteome</keyword>
<evidence type="ECO:0000313" key="1">
    <source>
        <dbReference type="EMBL" id="KAF2812687.1"/>
    </source>
</evidence>
<feature type="non-terminal residue" evidence="1">
    <location>
        <position position="1"/>
    </location>
</feature>
<reference evidence="3" key="2">
    <citation type="submission" date="2020-04" db="EMBL/GenBank/DDBJ databases">
        <authorList>
            <consortium name="NCBI Genome Project"/>
        </authorList>
    </citation>
    <scope>NUCLEOTIDE SEQUENCE</scope>
    <source>
        <strain evidence="3">CBS 304.34</strain>
    </source>
</reference>
<dbReference type="AlphaFoldDB" id="A0A6A6YXM8"/>
<dbReference type="GeneID" id="54455375"/>
<dbReference type="RefSeq" id="XP_033579651.1">
    <property type="nucleotide sequence ID" value="XM_033714482.1"/>
</dbReference>
<accession>A0A6A6YXM8</accession>
<evidence type="ECO:0000313" key="3">
    <source>
        <dbReference type="RefSeq" id="XP_033579651.1"/>
    </source>
</evidence>
<evidence type="ECO:0000313" key="2">
    <source>
        <dbReference type="Proteomes" id="UP000504636"/>
    </source>
</evidence>
<organism evidence="1">
    <name type="scientific">Mytilinidion resinicola</name>
    <dbReference type="NCBI Taxonomy" id="574789"/>
    <lineage>
        <taxon>Eukaryota</taxon>
        <taxon>Fungi</taxon>
        <taxon>Dikarya</taxon>
        <taxon>Ascomycota</taxon>
        <taxon>Pezizomycotina</taxon>
        <taxon>Dothideomycetes</taxon>
        <taxon>Pleosporomycetidae</taxon>
        <taxon>Mytilinidiales</taxon>
        <taxon>Mytilinidiaceae</taxon>
        <taxon>Mytilinidion</taxon>
    </lineage>
</organism>
<sequence>LASVIEERAACHADNCARAVNGTRRGYDHPATGTRDCISFMTTVIPVGTIVVETTKTVDSTVTIYPSGISGTAARLIGEARWAKRHPAPQYGYFTTSSSTNPIPAYATSACSNLSLYSSACSCLGITAATTTA</sequence>
<gene>
    <name evidence="1 3" type="ORF">BDZ99DRAFT_349250</name>
</gene>
<name>A0A6A6YXM8_9PEZI</name>
<reference evidence="3" key="3">
    <citation type="submission" date="2025-04" db="UniProtKB">
        <authorList>
            <consortium name="RefSeq"/>
        </authorList>
    </citation>
    <scope>IDENTIFICATION</scope>
    <source>
        <strain evidence="3">CBS 304.34</strain>
    </source>
</reference>